<evidence type="ECO:0000313" key="2">
    <source>
        <dbReference type="EMBL" id="MEA5440943.1"/>
    </source>
</evidence>
<keyword evidence="1" id="KW-0732">Signal</keyword>
<name>A0ABU5SR62_9CYAN</name>
<accession>A0ABU5SR62</accession>
<comment type="caution">
    <text evidence="2">The sequence shown here is derived from an EMBL/GenBank/DDBJ whole genome shotgun (WGS) entry which is preliminary data.</text>
</comment>
<keyword evidence="3" id="KW-1185">Reference proteome</keyword>
<protein>
    <submittedName>
        <fullName evidence="2">Uncharacterized protein</fullName>
    </submittedName>
</protein>
<dbReference type="Proteomes" id="UP001302329">
    <property type="component" value="Unassembled WGS sequence"/>
</dbReference>
<organism evidence="2 3">
    <name type="scientific">Cyanobium gracile UHCC 0281</name>
    <dbReference type="NCBI Taxonomy" id="3110309"/>
    <lineage>
        <taxon>Bacteria</taxon>
        <taxon>Bacillati</taxon>
        <taxon>Cyanobacteriota</taxon>
        <taxon>Cyanophyceae</taxon>
        <taxon>Synechococcales</taxon>
        <taxon>Prochlorococcaceae</taxon>
        <taxon>Cyanobium</taxon>
    </lineage>
</organism>
<evidence type="ECO:0000313" key="3">
    <source>
        <dbReference type="Proteomes" id="UP001302329"/>
    </source>
</evidence>
<feature type="chain" id="PRO_5046472711" evidence="1">
    <location>
        <begin position="21"/>
        <end position="140"/>
    </location>
</feature>
<sequence>MKRCLAVLLLLIIAAPPVWADQDTVRCLRSIGLKTPLRLQLGISSETDDRGYVLYQGGSGRIPLKLLKVTELRRVYGGRPSEFETQWVEMPPSGSGGRYIYINQGAIIDDFQYIRKDGRVFKFVDDPDAYADDRCTWTAP</sequence>
<dbReference type="EMBL" id="JAYGHY010000001">
    <property type="protein sequence ID" value="MEA5440943.1"/>
    <property type="molecule type" value="Genomic_DNA"/>
</dbReference>
<evidence type="ECO:0000256" key="1">
    <source>
        <dbReference type="SAM" id="SignalP"/>
    </source>
</evidence>
<proteinExistence type="predicted"/>
<feature type="signal peptide" evidence="1">
    <location>
        <begin position="1"/>
        <end position="20"/>
    </location>
</feature>
<gene>
    <name evidence="2" type="ORF">VB739_00075</name>
</gene>
<reference evidence="2 3" key="1">
    <citation type="submission" date="2023-12" db="EMBL/GenBank/DDBJ databases">
        <title>Baltic Sea Cyanobacteria.</title>
        <authorList>
            <person name="Delbaje E."/>
            <person name="Fewer D.P."/>
            <person name="Shishido T.K."/>
        </authorList>
    </citation>
    <scope>NUCLEOTIDE SEQUENCE [LARGE SCALE GENOMIC DNA]</scope>
    <source>
        <strain evidence="2 3">UHCC 0281</strain>
    </source>
</reference>